<name>A0A8K0D2P2_IGNLU</name>
<proteinExistence type="predicted"/>
<dbReference type="Proteomes" id="UP000801492">
    <property type="component" value="Unassembled WGS sequence"/>
</dbReference>
<gene>
    <name evidence="1" type="ORF">ILUMI_10219</name>
</gene>
<keyword evidence="2" id="KW-1185">Reference proteome</keyword>
<dbReference type="EMBL" id="VTPC01005486">
    <property type="protein sequence ID" value="KAF2895956.1"/>
    <property type="molecule type" value="Genomic_DNA"/>
</dbReference>
<sequence>MEGLDSRAENVPDVTGVEALAFERWGAAELECASKLNVRIKTIQDTSYPAVLNDTLLNDFMECDWKRRG</sequence>
<accession>A0A8K0D2P2</accession>
<protein>
    <submittedName>
        <fullName evidence="1">Uncharacterized protein</fullName>
    </submittedName>
</protein>
<reference evidence="1" key="1">
    <citation type="submission" date="2019-08" db="EMBL/GenBank/DDBJ databases">
        <title>The genome of the North American firefly Photinus pyralis.</title>
        <authorList>
            <consortium name="Photinus pyralis genome working group"/>
            <person name="Fallon T.R."/>
            <person name="Sander Lower S.E."/>
            <person name="Weng J.-K."/>
        </authorList>
    </citation>
    <scope>NUCLEOTIDE SEQUENCE</scope>
    <source>
        <strain evidence="1">TRF0915ILg1</strain>
        <tissue evidence="1">Whole body</tissue>
    </source>
</reference>
<dbReference type="OrthoDB" id="6735400at2759"/>
<evidence type="ECO:0000313" key="1">
    <source>
        <dbReference type="EMBL" id="KAF2895956.1"/>
    </source>
</evidence>
<evidence type="ECO:0000313" key="2">
    <source>
        <dbReference type="Proteomes" id="UP000801492"/>
    </source>
</evidence>
<comment type="caution">
    <text evidence="1">The sequence shown here is derived from an EMBL/GenBank/DDBJ whole genome shotgun (WGS) entry which is preliminary data.</text>
</comment>
<organism evidence="1 2">
    <name type="scientific">Ignelater luminosus</name>
    <name type="common">Cucubano</name>
    <name type="synonym">Pyrophorus luminosus</name>
    <dbReference type="NCBI Taxonomy" id="2038154"/>
    <lineage>
        <taxon>Eukaryota</taxon>
        <taxon>Metazoa</taxon>
        <taxon>Ecdysozoa</taxon>
        <taxon>Arthropoda</taxon>
        <taxon>Hexapoda</taxon>
        <taxon>Insecta</taxon>
        <taxon>Pterygota</taxon>
        <taxon>Neoptera</taxon>
        <taxon>Endopterygota</taxon>
        <taxon>Coleoptera</taxon>
        <taxon>Polyphaga</taxon>
        <taxon>Elateriformia</taxon>
        <taxon>Elateroidea</taxon>
        <taxon>Elateridae</taxon>
        <taxon>Agrypninae</taxon>
        <taxon>Pyrophorini</taxon>
        <taxon>Ignelater</taxon>
    </lineage>
</organism>
<dbReference type="AlphaFoldDB" id="A0A8K0D2P2"/>